<dbReference type="InterPro" id="IPR052986">
    <property type="entry name" value="VLIG_GTPase"/>
</dbReference>
<keyword evidence="2" id="KW-1185">Reference proteome</keyword>
<dbReference type="OrthoDB" id="1597724at2759"/>
<reference evidence="1" key="1">
    <citation type="submission" date="2021-03" db="EMBL/GenBank/DDBJ databases">
        <authorList>
            <person name="Bekaert M."/>
        </authorList>
    </citation>
    <scope>NUCLEOTIDE SEQUENCE</scope>
</reference>
<dbReference type="EMBL" id="CAJPWZ010003048">
    <property type="protein sequence ID" value="CAG2250328.1"/>
    <property type="molecule type" value="Genomic_DNA"/>
</dbReference>
<evidence type="ECO:0008006" key="3">
    <source>
        <dbReference type="Google" id="ProtNLM"/>
    </source>
</evidence>
<protein>
    <recommendedName>
        <fullName evidence="3">Interferon-induced very large GTPase 1-like</fullName>
    </recommendedName>
</protein>
<name>A0A8S3V8D9_MYTED</name>
<comment type="caution">
    <text evidence="1">The sequence shown here is derived from an EMBL/GenBank/DDBJ whole genome shotgun (WGS) entry which is preliminary data.</text>
</comment>
<dbReference type="Proteomes" id="UP000683360">
    <property type="component" value="Unassembled WGS sequence"/>
</dbReference>
<organism evidence="1 2">
    <name type="scientific">Mytilus edulis</name>
    <name type="common">Blue mussel</name>
    <dbReference type="NCBI Taxonomy" id="6550"/>
    <lineage>
        <taxon>Eukaryota</taxon>
        <taxon>Metazoa</taxon>
        <taxon>Spiralia</taxon>
        <taxon>Lophotrochozoa</taxon>
        <taxon>Mollusca</taxon>
        <taxon>Bivalvia</taxon>
        <taxon>Autobranchia</taxon>
        <taxon>Pteriomorphia</taxon>
        <taxon>Mytilida</taxon>
        <taxon>Mytiloidea</taxon>
        <taxon>Mytilidae</taxon>
        <taxon>Mytilinae</taxon>
        <taxon>Mytilus</taxon>
    </lineage>
</organism>
<sequence>MMVKSASEDSIAVYCFKEVLSTAIVEHIRRQIPNRVAEDILRIFSHSKWELIKQILIDLEKGKSFKDYLRYIKHPEAFAGSYLKNRTCETFFHKNDGETKYFRIAEEQANIDFQAVSDVMYDLHQYNESLSTSSFTELLRRNLQAKVGITISSSSFSQVEAHLQNRQTFIDLFIDKQMDGFKESVLANFQVTSDDQVEWLHSPYDKMKDILWGCDAKCPFCYEPCINAQKDHLKDGLHKCASHRVQGVSGSHWIATKKLSEAFCNICVSEGSATFKHGDKSINFKDYKTIYPDWDIPPYPETSVYWKRFCCEYQQCLEKQYGMPITIPDHWKRFSKEDAINSITLEAS</sequence>
<evidence type="ECO:0000313" key="1">
    <source>
        <dbReference type="EMBL" id="CAG2250328.1"/>
    </source>
</evidence>
<accession>A0A8S3V8D9</accession>
<dbReference type="PANTHER" id="PTHR14819:SF25">
    <property type="entry name" value="CHROMOSOME UNDETERMINED SCAFFOLD_52, WHOLE GENOME SHOTGUN SEQUENCE"/>
    <property type="match status" value="1"/>
</dbReference>
<dbReference type="AlphaFoldDB" id="A0A8S3V8D9"/>
<evidence type="ECO:0000313" key="2">
    <source>
        <dbReference type="Proteomes" id="UP000683360"/>
    </source>
</evidence>
<gene>
    <name evidence="1" type="ORF">MEDL_62069</name>
</gene>
<dbReference type="PANTHER" id="PTHR14819">
    <property type="entry name" value="GTP-BINDING"/>
    <property type="match status" value="1"/>
</dbReference>
<proteinExistence type="predicted"/>